<gene>
    <name evidence="2" type="ORF">O181_037257</name>
</gene>
<dbReference type="Pfam" id="PF00078">
    <property type="entry name" value="RVT_1"/>
    <property type="match status" value="1"/>
</dbReference>
<reference evidence="2" key="1">
    <citation type="submission" date="2021-03" db="EMBL/GenBank/DDBJ databases">
        <title>Draft genome sequence of rust myrtle Austropuccinia psidii MF-1, a brazilian biotype.</title>
        <authorList>
            <person name="Quecine M.C."/>
            <person name="Pachon D.M.R."/>
            <person name="Bonatelli M.L."/>
            <person name="Correr F.H."/>
            <person name="Franceschini L.M."/>
            <person name="Leite T.F."/>
            <person name="Margarido G.R.A."/>
            <person name="Almeida C.A."/>
            <person name="Ferrarezi J.A."/>
            <person name="Labate C.A."/>
        </authorList>
    </citation>
    <scope>NUCLEOTIDE SEQUENCE</scope>
    <source>
        <strain evidence="2">MF-1</strain>
    </source>
</reference>
<dbReference type="AlphaFoldDB" id="A0A9Q3D8M6"/>
<organism evidence="2 3">
    <name type="scientific">Austropuccinia psidii MF-1</name>
    <dbReference type="NCBI Taxonomy" id="1389203"/>
    <lineage>
        <taxon>Eukaryota</taxon>
        <taxon>Fungi</taxon>
        <taxon>Dikarya</taxon>
        <taxon>Basidiomycota</taxon>
        <taxon>Pucciniomycotina</taxon>
        <taxon>Pucciniomycetes</taxon>
        <taxon>Pucciniales</taxon>
        <taxon>Sphaerophragmiaceae</taxon>
        <taxon>Austropuccinia</taxon>
    </lineage>
</organism>
<dbReference type="PANTHER" id="PTHR33481">
    <property type="entry name" value="REVERSE TRANSCRIPTASE"/>
    <property type="match status" value="1"/>
</dbReference>
<dbReference type="PANTHER" id="PTHR33481:SF1">
    <property type="entry name" value="ENDONUCLEASE_EXONUCLEASE_PHOSPHATASE DOMAIN-CONTAINING PROTEIN-RELATED"/>
    <property type="match status" value="1"/>
</dbReference>
<evidence type="ECO:0000259" key="1">
    <source>
        <dbReference type="PROSITE" id="PS50878"/>
    </source>
</evidence>
<accession>A0A9Q3D8M6</accession>
<name>A0A9Q3D8M6_9BASI</name>
<protein>
    <recommendedName>
        <fullName evidence="1">Reverse transcriptase domain-containing protein</fullName>
    </recommendedName>
</protein>
<sequence>MLKHQSQENKQLYYQAQEAFRNKVEESKRNHWKEFLAEKGPEHAYQAYRFTKERELNTIAPFRQSNGKTTTDANEMAKLLFAGTSINENTREAATLHQMLQYRHRQVVFPEISKHTINIAINNLPNKKPTGPDSIPNEMLKVTKQILTPHLAEAFNKCLKLGRFPPEFRESLTTILRKAAKDDYSEPKPYRPIALLNTTGKLFKRIINHRLVHWAETIESIAQGHMGGRQGRNINDALLLLTTWMRAKWREGKVVAGMFLDVKSAYPTVDREKLIAILRKKKVPPYIIEIIISFLSNRHTQLWLNEFISKLFPIKQGLPQGSPLSVTLYLIYNSSLLLSKPLSLKEDQLLIAYIVEVAHLTKSQSP</sequence>
<feature type="domain" description="Reverse transcriptase" evidence="1">
    <location>
        <begin position="157"/>
        <end position="366"/>
    </location>
</feature>
<dbReference type="CDD" id="cd01650">
    <property type="entry name" value="RT_nLTR_like"/>
    <property type="match status" value="1"/>
</dbReference>
<proteinExistence type="predicted"/>
<evidence type="ECO:0000313" key="2">
    <source>
        <dbReference type="EMBL" id="MBW0497542.1"/>
    </source>
</evidence>
<dbReference type="EMBL" id="AVOT02014249">
    <property type="protein sequence ID" value="MBW0497542.1"/>
    <property type="molecule type" value="Genomic_DNA"/>
</dbReference>
<dbReference type="InterPro" id="IPR043502">
    <property type="entry name" value="DNA/RNA_pol_sf"/>
</dbReference>
<keyword evidence="3" id="KW-1185">Reference proteome</keyword>
<dbReference type="PROSITE" id="PS50878">
    <property type="entry name" value="RT_POL"/>
    <property type="match status" value="1"/>
</dbReference>
<dbReference type="Proteomes" id="UP000765509">
    <property type="component" value="Unassembled WGS sequence"/>
</dbReference>
<dbReference type="SUPFAM" id="SSF56672">
    <property type="entry name" value="DNA/RNA polymerases"/>
    <property type="match status" value="1"/>
</dbReference>
<dbReference type="InterPro" id="IPR000477">
    <property type="entry name" value="RT_dom"/>
</dbReference>
<comment type="caution">
    <text evidence="2">The sequence shown here is derived from an EMBL/GenBank/DDBJ whole genome shotgun (WGS) entry which is preliminary data.</text>
</comment>
<evidence type="ECO:0000313" key="3">
    <source>
        <dbReference type="Proteomes" id="UP000765509"/>
    </source>
</evidence>
<dbReference type="OrthoDB" id="3044497at2759"/>